<dbReference type="InParanoid" id="Q02A53"/>
<protein>
    <recommendedName>
        <fullName evidence="2">DUF721 domain-containing protein</fullName>
    </recommendedName>
</protein>
<dbReference type="Pfam" id="PF05258">
    <property type="entry name" value="DciA"/>
    <property type="match status" value="1"/>
</dbReference>
<reference evidence="1" key="1">
    <citation type="submission" date="2006-10" db="EMBL/GenBank/DDBJ databases">
        <title>Complete sequence of Solibacter usitatus Ellin6076.</title>
        <authorList>
            <consortium name="US DOE Joint Genome Institute"/>
            <person name="Copeland A."/>
            <person name="Lucas S."/>
            <person name="Lapidus A."/>
            <person name="Barry K."/>
            <person name="Detter J.C."/>
            <person name="Glavina del Rio T."/>
            <person name="Hammon N."/>
            <person name="Israni S."/>
            <person name="Dalin E."/>
            <person name="Tice H."/>
            <person name="Pitluck S."/>
            <person name="Thompson L.S."/>
            <person name="Brettin T."/>
            <person name="Bruce D."/>
            <person name="Han C."/>
            <person name="Tapia R."/>
            <person name="Gilna P."/>
            <person name="Schmutz J."/>
            <person name="Larimer F."/>
            <person name="Land M."/>
            <person name="Hauser L."/>
            <person name="Kyrpides N."/>
            <person name="Mikhailova N."/>
            <person name="Janssen P.H."/>
            <person name="Kuske C.R."/>
            <person name="Richardson P."/>
        </authorList>
    </citation>
    <scope>NUCLEOTIDE SEQUENCE</scope>
    <source>
        <strain evidence="1">Ellin6076</strain>
    </source>
</reference>
<accession>Q02A53</accession>
<dbReference type="STRING" id="234267.Acid_1075"/>
<evidence type="ECO:0008006" key="2">
    <source>
        <dbReference type="Google" id="ProtNLM"/>
    </source>
</evidence>
<dbReference type="InterPro" id="IPR007922">
    <property type="entry name" value="DciA-like"/>
</dbReference>
<dbReference type="PANTHER" id="PTHR36456:SF1">
    <property type="entry name" value="UPF0232 PROTEIN SCO3875"/>
    <property type="match status" value="1"/>
</dbReference>
<organism evidence="1">
    <name type="scientific">Solibacter usitatus (strain Ellin6076)</name>
    <dbReference type="NCBI Taxonomy" id="234267"/>
    <lineage>
        <taxon>Bacteria</taxon>
        <taxon>Pseudomonadati</taxon>
        <taxon>Acidobacteriota</taxon>
        <taxon>Terriglobia</taxon>
        <taxon>Bryobacterales</taxon>
        <taxon>Solibacteraceae</taxon>
        <taxon>Candidatus Solibacter</taxon>
    </lineage>
</organism>
<dbReference type="KEGG" id="sus:Acid_1075"/>
<dbReference type="EMBL" id="CP000473">
    <property type="protein sequence ID" value="ABJ82073.1"/>
    <property type="molecule type" value="Genomic_DNA"/>
</dbReference>
<dbReference type="PANTHER" id="PTHR36456">
    <property type="entry name" value="UPF0232 PROTEIN SCO3875"/>
    <property type="match status" value="1"/>
</dbReference>
<dbReference type="AlphaFoldDB" id="Q02A53"/>
<dbReference type="HOGENOM" id="CLU_1894807_0_0_0"/>
<proteinExistence type="predicted"/>
<sequence length="134" mass="15123">MERASKLIRGLRLSGEVITPEQLACAAWPEAVGKKIAGHTRASKLVRSRLVIEVEDHTWQKQLFALTRDILKNLEKTLGRGLVDDLEFRIVPRRREPELARVAMPALFAADDADAIADPVLRDIYKQSRKRAQA</sequence>
<evidence type="ECO:0000313" key="1">
    <source>
        <dbReference type="EMBL" id="ABJ82073.1"/>
    </source>
</evidence>
<gene>
    <name evidence="1" type="ordered locus">Acid_1075</name>
</gene>
<name>Q02A53_SOLUE</name>
<dbReference type="eggNOG" id="COG5512">
    <property type="taxonomic scope" value="Bacteria"/>
</dbReference>